<reference evidence="1 2" key="1">
    <citation type="journal article" date="2023" name="Hortic Res">
        <title>The complete reference genome for grapevine (Vitis vinifera L.) genetics and breeding.</title>
        <authorList>
            <person name="Shi X."/>
            <person name="Cao S."/>
            <person name="Wang X."/>
            <person name="Huang S."/>
            <person name="Wang Y."/>
            <person name="Liu Z."/>
            <person name="Liu W."/>
            <person name="Leng X."/>
            <person name="Peng Y."/>
            <person name="Wang N."/>
            <person name="Wang Y."/>
            <person name="Ma Z."/>
            <person name="Xu X."/>
            <person name="Zhang F."/>
            <person name="Xue H."/>
            <person name="Zhong H."/>
            <person name="Wang Y."/>
            <person name="Zhang K."/>
            <person name="Velt A."/>
            <person name="Avia K."/>
            <person name="Holtgrawe D."/>
            <person name="Grimplet J."/>
            <person name="Matus J.T."/>
            <person name="Ware D."/>
            <person name="Wu X."/>
            <person name="Wang H."/>
            <person name="Liu C."/>
            <person name="Fang Y."/>
            <person name="Rustenholz C."/>
            <person name="Cheng Z."/>
            <person name="Xiao H."/>
            <person name="Zhou Y."/>
        </authorList>
    </citation>
    <scope>NUCLEOTIDE SEQUENCE [LARGE SCALE GENOMIC DNA]</scope>
    <source>
        <strain evidence="2">cv. Pinot noir / PN40024</strain>
        <tissue evidence="1">Leaf</tissue>
    </source>
</reference>
<evidence type="ECO:0000313" key="2">
    <source>
        <dbReference type="Proteomes" id="UP001227230"/>
    </source>
</evidence>
<dbReference type="Proteomes" id="UP001227230">
    <property type="component" value="Chromosome 16"/>
</dbReference>
<protein>
    <recommendedName>
        <fullName evidence="3">Retrovirus-related Pol polyprotein from transposon RE1</fullName>
    </recommendedName>
</protein>
<gene>
    <name evidence="1" type="ORF">VitviT2T_024797</name>
</gene>
<dbReference type="PANTHER" id="PTHR47481">
    <property type="match status" value="1"/>
</dbReference>
<dbReference type="Pfam" id="PF14223">
    <property type="entry name" value="Retrotran_gag_2"/>
    <property type="match status" value="1"/>
</dbReference>
<keyword evidence="2" id="KW-1185">Reference proteome</keyword>
<name>A0ABY9DGW9_VITVI</name>
<sequence>MTTTNNSNSPPVIQNINESNTSLISINISAQAPLKLTTTNYISWKLQFHTLFVGYDLLGYIDGSKPCPPSTITQNNTTVPNPAHNTWIRQNQLILNALVGSLSPTIIPFIARAKTSAKAWLILANTYAKPSRWRMKQVKNQIKNLTKGSQSVIEFLQLVKCRADELAILGAPMNEDDLTEKILDGLRDDYKGLIRAVQARDTMIMLDELHEKLLNFEASLQGVKSEPSHFPASTNPANRNTTSWHPSFNSGNTKNNWHPSTHFGNNRIDWRLSPNTNNRSLAFPNVGQNSSRSQRPHYRPYLGYCQICEIQGHTAKRCPSISLGSKSTQYNSSCTSEQHSDTMATSSSFCSQHYSHHSAMATGQWCFSSCHYRSE</sequence>
<dbReference type="PANTHER" id="PTHR47481:SF22">
    <property type="entry name" value="RETROTRANSPOSON GAG DOMAIN-CONTAINING PROTEIN"/>
    <property type="match status" value="1"/>
</dbReference>
<organism evidence="1 2">
    <name type="scientific">Vitis vinifera</name>
    <name type="common">Grape</name>
    <dbReference type="NCBI Taxonomy" id="29760"/>
    <lineage>
        <taxon>Eukaryota</taxon>
        <taxon>Viridiplantae</taxon>
        <taxon>Streptophyta</taxon>
        <taxon>Embryophyta</taxon>
        <taxon>Tracheophyta</taxon>
        <taxon>Spermatophyta</taxon>
        <taxon>Magnoliopsida</taxon>
        <taxon>eudicotyledons</taxon>
        <taxon>Gunneridae</taxon>
        <taxon>Pentapetalae</taxon>
        <taxon>rosids</taxon>
        <taxon>Vitales</taxon>
        <taxon>Vitaceae</taxon>
        <taxon>Viteae</taxon>
        <taxon>Vitis</taxon>
    </lineage>
</organism>
<proteinExistence type="predicted"/>
<evidence type="ECO:0008006" key="3">
    <source>
        <dbReference type="Google" id="ProtNLM"/>
    </source>
</evidence>
<dbReference type="EMBL" id="CP126663">
    <property type="protein sequence ID" value="WKA06919.1"/>
    <property type="molecule type" value="Genomic_DNA"/>
</dbReference>
<accession>A0ABY9DGW9</accession>
<evidence type="ECO:0000313" key="1">
    <source>
        <dbReference type="EMBL" id="WKA06919.1"/>
    </source>
</evidence>